<dbReference type="Pfam" id="PF01535">
    <property type="entry name" value="PPR"/>
    <property type="match status" value="6"/>
</dbReference>
<proteinExistence type="predicted"/>
<feature type="non-terminal residue" evidence="3">
    <location>
        <position position="1"/>
    </location>
</feature>
<feature type="repeat" description="PPR" evidence="2">
    <location>
        <begin position="381"/>
        <end position="415"/>
    </location>
</feature>
<sequence>MENSVSFLSLGFPPNPISQVFNFRRFPQSPSPPSKTHYRKHPKFTTPWKQRNHKKVKPFSEKDAFPCSLPLHNKNPIFIYKDIKRFARQDKLKEALTILDYVDQRGIPVNATTFSALIAACTRTKSLSQGREVHIHIRINGLEDNVFLRTKLVHMYTSCGSLEEAQKLFDGLPCESVYPWNALLRGTVVSGKRQYIDVLRTYSEMRALGVELNVYSFSNVIKSFAGAPAFLQGLKTHALLIKKGLVDNYILRTGLIDMYFKCGKVRLACRVFEEIPERDVVAWGAMLAGFAHNRLQREVLEYMRWMVEEGVRPNSVVMTIVIPVIGEVRARRLGQEFHAYVVKTKSYSKRVPVQSALIDMYCKCGDMISARQVFYGSNERNVVCWTALMAGYALNGKLEQALRSTIWMQQEGFRPEAATLATVLPVCAQLRALEQGKQIHAYALKHWFLPNVSITSSLMMMYSKCGVIEYSRRLFDKMERRNVISWTAMIDSYIKNGYLYEALDVIRSMQLSKHRPDSVAIARMLSVCGELKLVKLGKEVHGQILKRDFTSVHFVSAELIDMYGSFGDINKANLVYNAVSVKGSMTWTALIRAYGYNELYQDAINLFDQMRSSPNHFTFEAILSICDRAGFVDDACRIFNLMPRYKIEASKEHFGMMVQLLTRNGQPEKAQRFEEMTHKNFLELLYQRFYLEANFKCLSSAFRESETYAVMLLALLTCHMMRPIGVCRIHGTLVQTAKIFPSTEEREPWTLFWLHVLTDLSTRNLEDYKPKLKEFVEGVQSLVIL</sequence>
<reference evidence="3" key="1">
    <citation type="submission" date="2018-05" db="EMBL/GenBank/DDBJ databases">
        <title>Draft genome of Mucuna pruriens seed.</title>
        <authorList>
            <person name="Nnadi N.E."/>
            <person name="Vos R."/>
            <person name="Hasami M.H."/>
            <person name="Devisetty U.K."/>
            <person name="Aguiy J.C."/>
        </authorList>
    </citation>
    <scope>NUCLEOTIDE SEQUENCE [LARGE SCALE GENOMIC DNA]</scope>
    <source>
        <strain evidence="3">JCA_2017</strain>
    </source>
</reference>
<dbReference type="FunFam" id="1.25.40.10:FF:001058">
    <property type="entry name" value="Pentatricopeptide repeat-containing protein chloroplastic"/>
    <property type="match status" value="1"/>
</dbReference>
<keyword evidence="1" id="KW-0677">Repeat</keyword>
<dbReference type="InterPro" id="IPR046960">
    <property type="entry name" value="PPR_At4g14850-like_plant"/>
</dbReference>
<evidence type="ECO:0000313" key="4">
    <source>
        <dbReference type="Proteomes" id="UP000257109"/>
    </source>
</evidence>
<dbReference type="PANTHER" id="PTHR47926">
    <property type="entry name" value="PENTATRICOPEPTIDE REPEAT-CONTAINING PROTEIN"/>
    <property type="match status" value="1"/>
</dbReference>
<dbReference type="InterPro" id="IPR002885">
    <property type="entry name" value="PPR_rpt"/>
</dbReference>
<name>A0A371FL45_MUCPR</name>
<gene>
    <name evidence="3" type="primary">PCMP-A3</name>
    <name evidence="3" type="ORF">CR513_40581</name>
</gene>
<feature type="repeat" description="PPR" evidence="2">
    <location>
        <begin position="615"/>
        <end position="649"/>
    </location>
</feature>
<dbReference type="InterPro" id="IPR011990">
    <property type="entry name" value="TPR-like_helical_dom_sf"/>
</dbReference>
<dbReference type="GO" id="GO:0003723">
    <property type="term" value="F:RNA binding"/>
    <property type="evidence" value="ECO:0007669"/>
    <property type="project" value="InterPro"/>
</dbReference>
<dbReference type="OrthoDB" id="1891906at2759"/>
<organism evidence="3 4">
    <name type="scientific">Mucuna pruriens</name>
    <name type="common">Velvet bean</name>
    <name type="synonym">Dolichos pruriens</name>
    <dbReference type="NCBI Taxonomy" id="157652"/>
    <lineage>
        <taxon>Eukaryota</taxon>
        <taxon>Viridiplantae</taxon>
        <taxon>Streptophyta</taxon>
        <taxon>Embryophyta</taxon>
        <taxon>Tracheophyta</taxon>
        <taxon>Spermatophyta</taxon>
        <taxon>Magnoliopsida</taxon>
        <taxon>eudicotyledons</taxon>
        <taxon>Gunneridae</taxon>
        <taxon>Pentapetalae</taxon>
        <taxon>rosids</taxon>
        <taxon>fabids</taxon>
        <taxon>Fabales</taxon>
        <taxon>Fabaceae</taxon>
        <taxon>Papilionoideae</taxon>
        <taxon>50 kb inversion clade</taxon>
        <taxon>NPAAA clade</taxon>
        <taxon>indigoferoid/millettioid clade</taxon>
        <taxon>Phaseoleae</taxon>
        <taxon>Mucuna</taxon>
    </lineage>
</organism>
<feature type="repeat" description="PPR" evidence="2">
    <location>
        <begin position="482"/>
        <end position="516"/>
    </location>
</feature>
<dbReference type="STRING" id="157652.A0A371FL45"/>
<dbReference type="FunFam" id="1.25.40.10:FF:000285">
    <property type="entry name" value="Pentatricopeptide repeat-containing protein, chloroplastic"/>
    <property type="match status" value="1"/>
</dbReference>
<dbReference type="PROSITE" id="PS51375">
    <property type="entry name" value="PPR"/>
    <property type="match status" value="5"/>
</dbReference>
<evidence type="ECO:0000313" key="3">
    <source>
        <dbReference type="EMBL" id="RDX79048.1"/>
    </source>
</evidence>
<feature type="repeat" description="PPR" evidence="2">
    <location>
        <begin position="583"/>
        <end position="613"/>
    </location>
</feature>
<accession>A0A371FL45</accession>
<dbReference type="PANTHER" id="PTHR47926:SF354">
    <property type="entry name" value="REPEAT (PPR-LIKE) SUPERFAMILY PROTEIN, PUTATIVE-RELATED"/>
    <property type="match status" value="1"/>
</dbReference>
<comment type="caution">
    <text evidence="3">The sequence shown here is derived from an EMBL/GenBank/DDBJ whole genome shotgun (WGS) entry which is preliminary data.</text>
</comment>
<evidence type="ECO:0000256" key="2">
    <source>
        <dbReference type="PROSITE-ProRule" id="PRU00708"/>
    </source>
</evidence>
<dbReference type="NCBIfam" id="TIGR00756">
    <property type="entry name" value="PPR"/>
    <property type="match status" value="2"/>
</dbReference>
<dbReference type="GO" id="GO:0009451">
    <property type="term" value="P:RNA modification"/>
    <property type="evidence" value="ECO:0007669"/>
    <property type="project" value="InterPro"/>
</dbReference>
<dbReference type="FunFam" id="1.25.40.10:FF:000951">
    <property type="entry name" value="Pentatricopeptide repeat-containing protein, chloroplastic"/>
    <property type="match status" value="1"/>
</dbReference>
<dbReference type="AlphaFoldDB" id="A0A371FL45"/>
<keyword evidence="4" id="KW-1185">Reference proteome</keyword>
<dbReference type="EMBL" id="QJKJ01008661">
    <property type="protein sequence ID" value="RDX79048.1"/>
    <property type="molecule type" value="Genomic_DNA"/>
</dbReference>
<protein>
    <submittedName>
        <fullName evidence="3">Pentatricopeptide repeat-containing protein, chloroplastic</fullName>
    </submittedName>
</protein>
<dbReference type="Proteomes" id="UP000257109">
    <property type="component" value="Unassembled WGS sequence"/>
</dbReference>
<dbReference type="Gene3D" id="1.25.40.10">
    <property type="entry name" value="Tetratricopeptide repeat domain"/>
    <property type="match status" value="5"/>
</dbReference>
<evidence type="ECO:0000256" key="1">
    <source>
        <dbReference type="ARBA" id="ARBA00022737"/>
    </source>
</evidence>
<feature type="repeat" description="PPR" evidence="2">
    <location>
        <begin position="279"/>
        <end position="313"/>
    </location>
</feature>